<comment type="caution">
    <text evidence="2">The sequence shown here is derived from an EMBL/GenBank/DDBJ whole genome shotgun (WGS) entry which is preliminary data.</text>
</comment>
<dbReference type="EMBL" id="JASCZI010275026">
    <property type="protein sequence ID" value="MED6226318.1"/>
    <property type="molecule type" value="Genomic_DNA"/>
</dbReference>
<evidence type="ECO:0000256" key="1">
    <source>
        <dbReference type="SAM" id="MobiDB-lite"/>
    </source>
</evidence>
<dbReference type="Proteomes" id="UP001341840">
    <property type="component" value="Unassembled WGS sequence"/>
</dbReference>
<accession>A0ABU6ZWD9</accession>
<evidence type="ECO:0000313" key="3">
    <source>
        <dbReference type="Proteomes" id="UP001341840"/>
    </source>
</evidence>
<organism evidence="2 3">
    <name type="scientific">Stylosanthes scabra</name>
    <dbReference type="NCBI Taxonomy" id="79078"/>
    <lineage>
        <taxon>Eukaryota</taxon>
        <taxon>Viridiplantae</taxon>
        <taxon>Streptophyta</taxon>
        <taxon>Embryophyta</taxon>
        <taxon>Tracheophyta</taxon>
        <taxon>Spermatophyta</taxon>
        <taxon>Magnoliopsida</taxon>
        <taxon>eudicotyledons</taxon>
        <taxon>Gunneridae</taxon>
        <taxon>Pentapetalae</taxon>
        <taxon>rosids</taxon>
        <taxon>fabids</taxon>
        <taxon>Fabales</taxon>
        <taxon>Fabaceae</taxon>
        <taxon>Papilionoideae</taxon>
        <taxon>50 kb inversion clade</taxon>
        <taxon>dalbergioids sensu lato</taxon>
        <taxon>Dalbergieae</taxon>
        <taxon>Pterocarpus clade</taxon>
        <taxon>Stylosanthes</taxon>
    </lineage>
</organism>
<feature type="compositionally biased region" description="Low complexity" evidence="1">
    <location>
        <begin position="88"/>
        <end position="102"/>
    </location>
</feature>
<reference evidence="2 3" key="1">
    <citation type="journal article" date="2023" name="Plants (Basel)">
        <title>Bridging the Gap: Combining Genomics and Transcriptomics Approaches to Understand Stylosanthes scabra, an Orphan Legume from the Brazilian Caatinga.</title>
        <authorList>
            <person name="Ferreira-Neto J.R.C."/>
            <person name="da Silva M.D."/>
            <person name="Binneck E."/>
            <person name="de Melo N.F."/>
            <person name="da Silva R.H."/>
            <person name="de Melo A.L.T.M."/>
            <person name="Pandolfi V."/>
            <person name="Bustamante F.O."/>
            <person name="Brasileiro-Vidal A.C."/>
            <person name="Benko-Iseppon A.M."/>
        </authorList>
    </citation>
    <scope>NUCLEOTIDE SEQUENCE [LARGE SCALE GENOMIC DNA]</scope>
    <source>
        <tissue evidence="2">Leaves</tissue>
    </source>
</reference>
<feature type="region of interest" description="Disordered" evidence="1">
    <location>
        <begin position="61"/>
        <end position="115"/>
    </location>
</feature>
<name>A0ABU6ZWD9_9FABA</name>
<keyword evidence="3" id="KW-1185">Reference proteome</keyword>
<proteinExistence type="predicted"/>
<evidence type="ECO:0000313" key="2">
    <source>
        <dbReference type="EMBL" id="MED6226318.1"/>
    </source>
</evidence>
<gene>
    <name evidence="2" type="ORF">PIB30_102491</name>
</gene>
<protein>
    <submittedName>
        <fullName evidence="2">Uncharacterized protein</fullName>
    </submittedName>
</protein>
<sequence>MPVQPPQNQGQPSSLEAALEKPTLSTTAFMEETRPNFKNQVVNPKEECKAVVLRSGKVLEESSEKIVGPQKNDQTIEDSPVTSAVNGPSPIKPTSIPSSSSVKSKDKQIPFPQRL</sequence>